<comment type="caution">
    <text evidence="2">The sequence shown here is derived from an EMBL/GenBank/DDBJ whole genome shotgun (WGS) entry which is preliminary data.</text>
</comment>
<organism evidence="2">
    <name type="scientific">marine sediment metagenome</name>
    <dbReference type="NCBI Taxonomy" id="412755"/>
    <lineage>
        <taxon>unclassified sequences</taxon>
        <taxon>metagenomes</taxon>
        <taxon>ecological metagenomes</taxon>
    </lineage>
</organism>
<keyword evidence="1" id="KW-0175">Coiled coil</keyword>
<dbReference type="EMBL" id="LAZR01012501">
    <property type="protein sequence ID" value="KKM26504.1"/>
    <property type="molecule type" value="Genomic_DNA"/>
</dbReference>
<name>A0A0F9J267_9ZZZZ</name>
<proteinExistence type="predicted"/>
<feature type="coiled-coil region" evidence="1">
    <location>
        <begin position="29"/>
        <end position="79"/>
    </location>
</feature>
<evidence type="ECO:0000256" key="1">
    <source>
        <dbReference type="SAM" id="Coils"/>
    </source>
</evidence>
<evidence type="ECO:0000313" key="2">
    <source>
        <dbReference type="EMBL" id="KKM26504.1"/>
    </source>
</evidence>
<gene>
    <name evidence="2" type="ORF">LCGC14_1584210</name>
</gene>
<accession>A0A0F9J267</accession>
<protein>
    <submittedName>
        <fullName evidence="2">Uncharacterized protein</fullName>
    </submittedName>
</protein>
<sequence length="132" mass="15085">MVKFLERVKKFRERRKEKRILSTAKRGIKAEKQRKLQSIRIEEARLKQKEIAGFRKAQAERIKAEASILEARARQQKARRRIANPIQNIGMAAAAGFGQTQPVQIGLSKKTIASRKKKKLGPTPGLGRFRII</sequence>
<reference evidence="2" key="1">
    <citation type="journal article" date="2015" name="Nature">
        <title>Complex archaea that bridge the gap between prokaryotes and eukaryotes.</title>
        <authorList>
            <person name="Spang A."/>
            <person name="Saw J.H."/>
            <person name="Jorgensen S.L."/>
            <person name="Zaremba-Niedzwiedzka K."/>
            <person name="Martijn J."/>
            <person name="Lind A.E."/>
            <person name="van Eijk R."/>
            <person name="Schleper C."/>
            <person name="Guy L."/>
            <person name="Ettema T.J."/>
        </authorList>
    </citation>
    <scope>NUCLEOTIDE SEQUENCE</scope>
</reference>
<dbReference type="AlphaFoldDB" id="A0A0F9J267"/>